<dbReference type="GO" id="GO:0003700">
    <property type="term" value="F:DNA-binding transcription factor activity"/>
    <property type="evidence" value="ECO:0007669"/>
    <property type="project" value="InterPro"/>
</dbReference>
<dbReference type="PRINTS" id="PR00032">
    <property type="entry name" value="HTHARAC"/>
</dbReference>
<dbReference type="Pfam" id="PF12833">
    <property type="entry name" value="HTH_18"/>
    <property type="match status" value="1"/>
</dbReference>
<evidence type="ECO:0000256" key="4">
    <source>
        <dbReference type="ARBA" id="ARBA00023163"/>
    </source>
</evidence>
<evidence type="ECO:0000256" key="1">
    <source>
        <dbReference type="ARBA" id="ARBA00023015"/>
    </source>
</evidence>
<accession>A0A1N6R1E3</accession>
<dbReference type="InterPro" id="IPR003313">
    <property type="entry name" value="AraC-bd"/>
</dbReference>
<dbReference type="RefSeq" id="WP_076462207.1">
    <property type="nucleotide sequence ID" value="NZ_FTMN01000003.1"/>
</dbReference>
<evidence type="ECO:0000256" key="2">
    <source>
        <dbReference type="ARBA" id="ARBA00023125"/>
    </source>
</evidence>
<feature type="domain" description="HTH araC/xylS-type" evidence="5">
    <location>
        <begin position="171"/>
        <end position="269"/>
    </location>
</feature>
<keyword evidence="1" id="KW-0805">Transcription regulation</keyword>
<sequence length="272" mass="31222">MKDETLKLERCAALPFVEMRLASQSCACYQAHSHDEFSFGVIDQGAADYRNGGAQHRVASGTLVTINPADVHSCNPDEGLWSYRMLFVDTQWIGELQQECLGGQTDYRAFEAHYQSDPGFYNRFSALYQTLSLDNDPLAAESELIEFLQPLFQVTNADNPRLTAQRAPEIRRVTELIMDHLADPLPLEHLCQVSGLNRYQLIRRFKQVHGMAPHAFQLDHRIKQARRLLRDQQFPLIDVAQQLGFADQAHFQRHFRQRTALTPGRYRAFFQA</sequence>
<dbReference type="STRING" id="49186.SAMN05421647_10355"/>
<proteinExistence type="predicted"/>
<dbReference type="InterPro" id="IPR018062">
    <property type="entry name" value="HTH_AraC-typ_CS"/>
</dbReference>
<dbReference type="PANTHER" id="PTHR46796">
    <property type="entry name" value="HTH-TYPE TRANSCRIPTIONAL ACTIVATOR RHAS-RELATED"/>
    <property type="match status" value="1"/>
</dbReference>
<dbReference type="Pfam" id="PF02311">
    <property type="entry name" value="AraC_binding"/>
    <property type="match status" value="1"/>
</dbReference>
<keyword evidence="4" id="KW-0804">Transcription</keyword>
<dbReference type="SUPFAM" id="SSF51215">
    <property type="entry name" value="Regulatory protein AraC"/>
    <property type="match status" value="1"/>
</dbReference>
<dbReference type="PROSITE" id="PS00041">
    <property type="entry name" value="HTH_ARAC_FAMILY_1"/>
    <property type="match status" value="1"/>
</dbReference>
<evidence type="ECO:0000313" key="7">
    <source>
        <dbReference type="Proteomes" id="UP000186895"/>
    </source>
</evidence>
<evidence type="ECO:0000256" key="3">
    <source>
        <dbReference type="ARBA" id="ARBA00023159"/>
    </source>
</evidence>
<dbReference type="EMBL" id="FTMN01000003">
    <property type="protein sequence ID" value="SIQ22674.1"/>
    <property type="molecule type" value="Genomic_DNA"/>
</dbReference>
<evidence type="ECO:0000259" key="5">
    <source>
        <dbReference type="PROSITE" id="PS01124"/>
    </source>
</evidence>
<dbReference type="SMART" id="SM00342">
    <property type="entry name" value="HTH_ARAC"/>
    <property type="match status" value="1"/>
</dbReference>
<gene>
    <name evidence="6" type="ORF">SAMN05421647_10355</name>
</gene>
<dbReference type="Proteomes" id="UP000186895">
    <property type="component" value="Unassembled WGS sequence"/>
</dbReference>
<dbReference type="InterPro" id="IPR020449">
    <property type="entry name" value="Tscrpt_reg_AraC-type_HTH"/>
</dbReference>
<reference evidence="6 7" key="1">
    <citation type="submission" date="2017-01" db="EMBL/GenBank/DDBJ databases">
        <authorList>
            <person name="Mah S.A."/>
            <person name="Swanson W.J."/>
            <person name="Moy G.W."/>
            <person name="Vacquier V.D."/>
        </authorList>
    </citation>
    <scope>NUCLEOTIDE SEQUENCE [LARGE SCALE GENOMIC DNA]</scope>
    <source>
        <strain evidence="6 7">DSM 7027</strain>
    </source>
</reference>
<dbReference type="PANTHER" id="PTHR46796:SF2">
    <property type="entry name" value="TRANSCRIPTIONAL REGULATORY PROTEIN"/>
    <property type="match status" value="1"/>
</dbReference>
<protein>
    <submittedName>
        <fullName evidence="6">Transcriptional regulator, AraC family</fullName>
    </submittedName>
</protein>
<dbReference type="AlphaFoldDB" id="A0A1N6R1E3"/>
<dbReference type="InterPro" id="IPR009057">
    <property type="entry name" value="Homeodomain-like_sf"/>
</dbReference>
<dbReference type="eggNOG" id="COG2207">
    <property type="taxonomic scope" value="Bacteria"/>
</dbReference>
<dbReference type="SUPFAM" id="SSF46689">
    <property type="entry name" value="Homeodomain-like"/>
    <property type="match status" value="2"/>
</dbReference>
<dbReference type="InterPro" id="IPR037923">
    <property type="entry name" value="HTH-like"/>
</dbReference>
<keyword evidence="7" id="KW-1185">Reference proteome</keyword>
<organism evidence="6 7">
    <name type="scientific">Marinobacterium stanieri</name>
    <dbReference type="NCBI Taxonomy" id="49186"/>
    <lineage>
        <taxon>Bacteria</taxon>
        <taxon>Pseudomonadati</taxon>
        <taxon>Pseudomonadota</taxon>
        <taxon>Gammaproteobacteria</taxon>
        <taxon>Oceanospirillales</taxon>
        <taxon>Oceanospirillaceae</taxon>
        <taxon>Marinobacterium</taxon>
    </lineage>
</organism>
<dbReference type="GO" id="GO:0043565">
    <property type="term" value="F:sequence-specific DNA binding"/>
    <property type="evidence" value="ECO:0007669"/>
    <property type="project" value="InterPro"/>
</dbReference>
<dbReference type="Gene3D" id="1.10.10.60">
    <property type="entry name" value="Homeodomain-like"/>
    <property type="match status" value="1"/>
</dbReference>
<keyword evidence="3" id="KW-0010">Activator</keyword>
<dbReference type="InterPro" id="IPR050204">
    <property type="entry name" value="AraC_XylS_family_regulators"/>
</dbReference>
<keyword evidence="2" id="KW-0238">DNA-binding</keyword>
<dbReference type="InterPro" id="IPR018060">
    <property type="entry name" value="HTH_AraC"/>
</dbReference>
<name>A0A1N6R1E3_9GAMM</name>
<dbReference type="PROSITE" id="PS01124">
    <property type="entry name" value="HTH_ARAC_FAMILY_2"/>
    <property type="match status" value="1"/>
</dbReference>
<evidence type="ECO:0000313" key="6">
    <source>
        <dbReference type="EMBL" id="SIQ22674.1"/>
    </source>
</evidence>